<evidence type="ECO:0000259" key="8">
    <source>
        <dbReference type="Pfam" id="PF04230"/>
    </source>
</evidence>
<dbReference type="InterPro" id="IPR007577">
    <property type="entry name" value="GlycoTrfase_DXD_sugar-bd_CS"/>
</dbReference>
<dbReference type="InterPro" id="IPR007652">
    <property type="entry name" value="A1-4-GlycosylTfrase_dom"/>
</dbReference>
<evidence type="ECO:0000313" key="10">
    <source>
        <dbReference type="EMBL" id="CAE0802596.1"/>
    </source>
</evidence>
<dbReference type="SUPFAM" id="SSF53448">
    <property type="entry name" value="Nucleotide-diphospho-sugar transferases"/>
    <property type="match status" value="1"/>
</dbReference>
<dbReference type="GO" id="GO:0006688">
    <property type="term" value="P:glycosphingolipid biosynthetic process"/>
    <property type="evidence" value="ECO:0007669"/>
    <property type="project" value="TreeGrafter"/>
</dbReference>
<dbReference type="InterPro" id="IPR051981">
    <property type="entry name" value="Glycosyltransf_32"/>
</dbReference>
<gene>
    <name evidence="10" type="ORF">EGYM00163_LOCUS13717</name>
</gene>
<dbReference type="PANTHER" id="PTHR12042:SF21">
    <property type="entry name" value="ALPHA1,4-GALACTOSYLTRANSFERASE 1-RELATED"/>
    <property type="match status" value="1"/>
</dbReference>
<keyword evidence="7" id="KW-0732">Signal</keyword>
<evidence type="ECO:0000256" key="3">
    <source>
        <dbReference type="ARBA" id="ARBA00022676"/>
    </source>
</evidence>
<dbReference type="Gene3D" id="3.90.550.20">
    <property type="match status" value="1"/>
</dbReference>
<sequence length="687" mass="77719">MFHKLRLRLAFPDHLQLVAMLALLDTPGVKCVLRAGDHVRHALCDATLWQTYDPCTVHPNDVETLPFKPFPRNLLTGRFGTLSFDSRVRAVKVANSGDELQGYAGLQFVPYLSDTVDRDSGLKNASCNLFGNAWWGTRTSWPPRAGTNMTLFSVHFSSLGKSTIAKSTKWMQEYNRKVGPVGARDFGTMAFLDSIGIESYFSGCFTTMIDMGYQKSPTPMGYRNEPNPSRVVVVDVEEQHLPEHVRKSGIFKHANIPSQLMNSTMERFLYAFQLLKLYSKTARLVVTSRIHAALPALAQGKPVVFVLTDHLPGGGGGRTAGLTKFFHVYDKTKPQAQWPVDLDHPQPNPGNHEVDRYRAQFWHYIAHFLLRNPEDPQALYAQTGRLFGVVPLQRLGAAQPTEYPTQSLFHFIVTTGPNTMNWRIIRAIEQVFYHHPNAKVLVHSNTLVAAREKGLLTGLEIFTEVGYNLEVVPFKLLDLAAQCLQSTEAVNFFVNKSYAKAKNHRNWYSHETDLLRTAILCVQGGVYLDTDMHLVRPLPKSMRNVLALQGRKQVNGAMLIFDQGSEFMRVAVTEFLTNYRTTWGWNGPNLLQRVANRLNNTGSFTILGQESFYPFRWQEVLKCWNSTEPYEARITNHTYAVHLNTGMSKHIQQAPRGSVCHKIMSTFCIFCHILPHASLNRTPPPRF</sequence>
<organism evidence="10">
    <name type="scientific">Eutreptiella gymnastica</name>
    <dbReference type="NCBI Taxonomy" id="73025"/>
    <lineage>
        <taxon>Eukaryota</taxon>
        <taxon>Discoba</taxon>
        <taxon>Euglenozoa</taxon>
        <taxon>Euglenida</taxon>
        <taxon>Spirocuta</taxon>
        <taxon>Euglenophyceae</taxon>
        <taxon>Eutreptiales</taxon>
        <taxon>Eutreptiaceae</taxon>
        <taxon>Eutreptiella</taxon>
    </lineage>
</organism>
<evidence type="ECO:0000256" key="5">
    <source>
        <dbReference type="ARBA" id="ARBA00023034"/>
    </source>
</evidence>
<protein>
    <recommendedName>
        <fullName evidence="11">Alpha-1,4-N-acetylglucosaminyltransferase</fullName>
    </recommendedName>
</protein>
<accession>A0A7S4CP70</accession>
<dbReference type="Pfam" id="PF04230">
    <property type="entry name" value="PS_pyruv_trans"/>
    <property type="match status" value="1"/>
</dbReference>
<reference evidence="10" key="1">
    <citation type="submission" date="2021-01" db="EMBL/GenBank/DDBJ databases">
        <authorList>
            <person name="Corre E."/>
            <person name="Pelletier E."/>
            <person name="Niang G."/>
            <person name="Scheremetjew M."/>
            <person name="Finn R."/>
            <person name="Kale V."/>
            <person name="Holt S."/>
            <person name="Cochrane G."/>
            <person name="Meng A."/>
            <person name="Brown T."/>
            <person name="Cohen L."/>
        </authorList>
    </citation>
    <scope>NUCLEOTIDE SEQUENCE</scope>
    <source>
        <strain evidence="10">CCMP1594</strain>
    </source>
</reference>
<dbReference type="AlphaFoldDB" id="A0A7S4CP70"/>
<evidence type="ECO:0008006" key="11">
    <source>
        <dbReference type="Google" id="ProtNLM"/>
    </source>
</evidence>
<keyword evidence="6" id="KW-0472">Membrane</keyword>
<dbReference type="InterPro" id="IPR007345">
    <property type="entry name" value="Polysacch_pyruvyl_Trfase"/>
</dbReference>
<evidence type="ECO:0000256" key="6">
    <source>
        <dbReference type="ARBA" id="ARBA00023136"/>
    </source>
</evidence>
<keyword evidence="3" id="KW-0328">Glycosyltransferase</keyword>
<name>A0A7S4CP70_9EUGL</name>
<comment type="similarity">
    <text evidence="2">Belongs to the glycosyltransferase 32 family.</text>
</comment>
<dbReference type="InterPro" id="IPR029044">
    <property type="entry name" value="Nucleotide-diphossugar_trans"/>
</dbReference>
<feature type="domain" description="Alpha 1,4-glycosyltransferase" evidence="9">
    <location>
        <begin position="561"/>
        <end position="671"/>
    </location>
</feature>
<dbReference type="EMBL" id="HBJA01040189">
    <property type="protein sequence ID" value="CAE0802596.1"/>
    <property type="molecule type" value="Transcribed_RNA"/>
</dbReference>
<keyword evidence="5" id="KW-0333">Golgi apparatus</keyword>
<dbReference type="Pfam" id="PF04488">
    <property type="entry name" value="Gly_transf_sug"/>
    <property type="match status" value="1"/>
</dbReference>
<dbReference type="GO" id="GO:0016758">
    <property type="term" value="F:hexosyltransferase activity"/>
    <property type="evidence" value="ECO:0007669"/>
    <property type="project" value="TreeGrafter"/>
</dbReference>
<evidence type="ECO:0000256" key="1">
    <source>
        <dbReference type="ARBA" id="ARBA00004323"/>
    </source>
</evidence>
<feature type="signal peptide" evidence="7">
    <location>
        <begin position="1"/>
        <end position="31"/>
    </location>
</feature>
<evidence type="ECO:0000256" key="7">
    <source>
        <dbReference type="SAM" id="SignalP"/>
    </source>
</evidence>
<evidence type="ECO:0000256" key="2">
    <source>
        <dbReference type="ARBA" id="ARBA00009003"/>
    </source>
</evidence>
<comment type="subcellular location">
    <subcellularLocation>
        <location evidence="1">Golgi apparatus membrane</location>
        <topology evidence="1">Single-pass type II membrane protein</topology>
    </subcellularLocation>
</comment>
<evidence type="ECO:0000256" key="4">
    <source>
        <dbReference type="ARBA" id="ARBA00022679"/>
    </source>
</evidence>
<evidence type="ECO:0000259" key="9">
    <source>
        <dbReference type="Pfam" id="PF04572"/>
    </source>
</evidence>
<feature type="chain" id="PRO_5030833901" description="Alpha-1,4-N-acetylglucosaminyltransferase" evidence="7">
    <location>
        <begin position="32"/>
        <end position="687"/>
    </location>
</feature>
<keyword evidence="4" id="KW-0808">Transferase</keyword>
<dbReference type="PANTHER" id="PTHR12042">
    <property type="entry name" value="LACTOSYLCERAMIDE 4-ALPHA-GALACTOSYLTRANSFERASE ALPHA- 1,4-GALACTOSYLTRANSFERASE"/>
    <property type="match status" value="1"/>
</dbReference>
<feature type="domain" description="Polysaccharide pyruvyl transferase" evidence="8">
    <location>
        <begin position="171"/>
        <end position="310"/>
    </location>
</feature>
<proteinExistence type="inferred from homology"/>
<dbReference type="GO" id="GO:0000139">
    <property type="term" value="C:Golgi membrane"/>
    <property type="evidence" value="ECO:0007669"/>
    <property type="project" value="UniProtKB-SubCell"/>
</dbReference>
<dbReference type="Pfam" id="PF04572">
    <property type="entry name" value="Gb3_synth"/>
    <property type="match status" value="1"/>
</dbReference>